<feature type="compositionally biased region" description="Pro residues" evidence="1">
    <location>
        <begin position="111"/>
        <end position="123"/>
    </location>
</feature>
<dbReference type="OrthoDB" id="3259337at2759"/>
<dbReference type="RefSeq" id="XP_041291036.1">
    <property type="nucleotide sequence ID" value="XM_041433866.1"/>
</dbReference>
<gene>
    <name evidence="2" type="ORF">F5147DRAFT_654389</name>
</gene>
<reference evidence="2" key="1">
    <citation type="journal article" date="2020" name="New Phytol.">
        <title>Comparative genomics reveals dynamic genome evolution in host specialist ectomycorrhizal fungi.</title>
        <authorList>
            <person name="Lofgren L.A."/>
            <person name="Nguyen N.H."/>
            <person name="Vilgalys R."/>
            <person name="Ruytinx J."/>
            <person name="Liao H.L."/>
            <person name="Branco S."/>
            <person name="Kuo A."/>
            <person name="LaButti K."/>
            <person name="Lipzen A."/>
            <person name="Andreopoulos W."/>
            <person name="Pangilinan J."/>
            <person name="Riley R."/>
            <person name="Hundley H."/>
            <person name="Na H."/>
            <person name="Barry K."/>
            <person name="Grigoriev I.V."/>
            <person name="Stajich J.E."/>
            <person name="Kennedy P.G."/>
        </authorList>
    </citation>
    <scope>NUCLEOTIDE SEQUENCE</scope>
    <source>
        <strain evidence="2">FC423</strain>
    </source>
</reference>
<keyword evidence="3" id="KW-1185">Reference proteome</keyword>
<comment type="caution">
    <text evidence="2">The sequence shown here is derived from an EMBL/GenBank/DDBJ whole genome shotgun (WGS) entry which is preliminary data.</text>
</comment>
<protein>
    <submittedName>
        <fullName evidence="2">Uncharacterized protein</fullName>
    </submittedName>
</protein>
<dbReference type="GeneID" id="64696125"/>
<evidence type="ECO:0000313" key="2">
    <source>
        <dbReference type="EMBL" id="KAG2104737.1"/>
    </source>
</evidence>
<dbReference type="AlphaFoldDB" id="A0A9P7F2P6"/>
<evidence type="ECO:0000313" key="3">
    <source>
        <dbReference type="Proteomes" id="UP000823399"/>
    </source>
</evidence>
<name>A0A9P7F2P6_9AGAM</name>
<dbReference type="PRINTS" id="PR01217">
    <property type="entry name" value="PRICHEXTENSN"/>
</dbReference>
<feature type="compositionally biased region" description="Polar residues" evidence="1">
    <location>
        <begin position="1"/>
        <end position="12"/>
    </location>
</feature>
<dbReference type="EMBL" id="JABBWM010000040">
    <property type="protein sequence ID" value="KAG2104737.1"/>
    <property type="molecule type" value="Genomic_DNA"/>
</dbReference>
<feature type="compositionally biased region" description="Basic residues" evidence="1">
    <location>
        <begin position="445"/>
        <end position="454"/>
    </location>
</feature>
<feature type="compositionally biased region" description="Low complexity" evidence="1">
    <location>
        <begin position="134"/>
        <end position="150"/>
    </location>
</feature>
<feature type="region of interest" description="Disordered" evidence="1">
    <location>
        <begin position="432"/>
        <end position="454"/>
    </location>
</feature>
<proteinExistence type="predicted"/>
<organism evidence="2 3">
    <name type="scientific">Suillus discolor</name>
    <dbReference type="NCBI Taxonomy" id="1912936"/>
    <lineage>
        <taxon>Eukaryota</taxon>
        <taxon>Fungi</taxon>
        <taxon>Dikarya</taxon>
        <taxon>Basidiomycota</taxon>
        <taxon>Agaricomycotina</taxon>
        <taxon>Agaricomycetes</taxon>
        <taxon>Agaricomycetidae</taxon>
        <taxon>Boletales</taxon>
        <taxon>Suillineae</taxon>
        <taxon>Suillaceae</taxon>
        <taxon>Suillus</taxon>
    </lineage>
</organism>
<sequence length="454" mass="50128">MTPQTNTPTTSAKMKDLSSAKTANISARPSPMGTRQPLPRHQCSGSQFFPPNVLTDEGDTSTETASTPSTPSPTPRNTTPTISVPEPTTTPVTTPKPSLSPTINMEDETLPTPPSHSPPCPPPDADDEVMSDHSPPSTSLTSVPPKTTTPAPSTEEDLLRAHLAVAETNRSIIRLNGVNSLTVIPQFTPVPQGSFPHIHLAHTVQLFDFQAAKVITAWLKVPHPKILIRVFDHDSKNPSMKGPILVEHLRRAITEIAHFIHQDEQKVKVSPSCPEANCIETDRPLSFLDYNISEETKTLILNQLKSAVHDTWTEDVTRWDIRDILSECEIPKEKVHIAAWDFINTLWVEHLDFKASGSISLPRYNIFAVSPTSNPTVWTKLRAYLHSLTYPSELEGSGTAVNFIPCPLCHSIAHPRGLYPFPNVPLWNGPKHNINPRPSNMNMRGRGRGRRTPT</sequence>
<evidence type="ECO:0000256" key="1">
    <source>
        <dbReference type="SAM" id="MobiDB-lite"/>
    </source>
</evidence>
<feature type="compositionally biased region" description="Low complexity" evidence="1">
    <location>
        <begin position="61"/>
        <end position="102"/>
    </location>
</feature>
<accession>A0A9P7F2P6</accession>
<feature type="region of interest" description="Disordered" evidence="1">
    <location>
        <begin position="1"/>
        <end position="155"/>
    </location>
</feature>
<dbReference type="Proteomes" id="UP000823399">
    <property type="component" value="Unassembled WGS sequence"/>
</dbReference>